<dbReference type="EMBL" id="JANJHC010000010">
    <property type="protein sequence ID" value="MDA5623123.1"/>
    <property type="molecule type" value="Genomic_DNA"/>
</dbReference>
<evidence type="ECO:0000313" key="3">
    <source>
        <dbReference type="EMBL" id="MDT3453334.1"/>
    </source>
</evidence>
<comment type="caution">
    <text evidence="4">The sequence shown here is derived from an EMBL/GenBank/DDBJ whole genome shotgun (WGS) entry which is preliminary data.</text>
</comment>
<dbReference type="EMBL" id="JANIEN010000019">
    <property type="protein sequence ID" value="MDT3453334.1"/>
    <property type="molecule type" value="Genomic_DNA"/>
</dbReference>
<proteinExistence type="predicted"/>
<protein>
    <submittedName>
        <fullName evidence="2">DUF5339 domain-containing protein</fullName>
    </submittedName>
    <submittedName>
        <fullName evidence="4">TonB-dependent receptor</fullName>
    </submittedName>
</protein>
<dbReference type="Proteomes" id="UP000540079">
    <property type="component" value="Unassembled WGS sequence"/>
</dbReference>
<dbReference type="RefSeq" id="WP_005717609.1">
    <property type="nucleotide sequence ID" value="NZ_AP025519.1"/>
</dbReference>
<sequence>MKKLVAIMTFSAFSMTVSAAELAPACEKYFADYETFLKNVPAEQATMIKQQYDSAKQQFLALPKDMQEQTCNQAAEQLKQMQSMMGKK</sequence>
<organism evidence="4 5">
    <name type="scientific">Pasteurella multocida</name>
    <dbReference type="NCBI Taxonomy" id="747"/>
    <lineage>
        <taxon>Bacteria</taxon>
        <taxon>Pseudomonadati</taxon>
        <taxon>Pseudomonadota</taxon>
        <taxon>Gammaproteobacteria</taxon>
        <taxon>Pasteurellales</taxon>
        <taxon>Pasteurellaceae</taxon>
        <taxon>Pasteurella</taxon>
    </lineage>
</organism>
<evidence type="ECO:0000313" key="2">
    <source>
        <dbReference type="EMBL" id="MDA5623123.1"/>
    </source>
</evidence>
<reference evidence="2" key="2">
    <citation type="submission" date="2022-07" db="EMBL/GenBank/DDBJ databases">
        <title>Genome-based characterization of novel serogroup A variants of Pasteurella multocida.</title>
        <authorList>
            <person name="Prajapati A."/>
            <person name="Yogisharadhya R."/>
            <person name="Mohanty N."/>
            <person name="Chanda M."/>
            <person name="Mendem S.K."/>
            <person name="Siddaramappa S."/>
            <person name="Shivachandra S.B."/>
        </authorList>
    </citation>
    <scope>NUCLEOTIDE SEQUENCE</scope>
    <source>
        <strain evidence="2">NIVEDIPm19</strain>
    </source>
</reference>
<dbReference type="InterPro" id="IPR020493">
    <property type="entry name" value="Uncharacterised_HI0310"/>
</dbReference>
<accession>A0A1D7R448</accession>
<dbReference type="Proteomes" id="UP001145481">
    <property type="component" value="Unassembled WGS sequence"/>
</dbReference>
<dbReference type="OMA" id="CNAYFAE"/>
<dbReference type="AlphaFoldDB" id="A0A1D7R448"/>
<evidence type="ECO:0000313" key="5">
    <source>
        <dbReference type="Proteomes" id="UP000540079"/>
    </source>
</evidence>
<name>A0A1D7R448_PASMD</name>
<dbReference type="Pfam" id="PF17274">
    <property type="entry name" value="DUF5339"/>
    <property type="match status" value="1"/>
</dbReference>
<reference evidence="4 5" key="1">
    <citation type="journal article" date="2018" name="Front. Microbiol.">
        <title>Genetic and Phylogenetic Characteristics of Pasteurella multocida Isolates From Different Host Species.</title>
        <authorList>
            <person name="Peng Z."/>
            <person name="Liang W."/>
            <person name="Wang F."/>
            <person name="Xu Z."/>
            <person name="Xie Z."/>
            <person name="Lian Z."/>
            <person name="Hua L."/>
            <person name="Zhou R."/>
            <person name="Chen H."/>
            <person name="Wu B."/>
        </authorList>
    </citation>
    <scope>NUCLEOTIDE SEQUENCE [LARGE SCALE GENOMIC DNA]</scope>
    <source>
        <strain evidence="4 5">HNA06</strain>
    </source>
</reference>
<gene>
    <name evidence="4" type="ORF">C2800_09090</name>
    <name evidence="2" type="ORF">NM948_06135</name>
    <name evidence="3" type="ORF">NQF69_11225</name>
</gene>
<evidence type="ECO:0000313" key="4">
    <source>
        <dbReference type="EMBL" id="NNI79569.1"/>
    </source>
</evidence>
<dbReference type="EMBL" id="PPVL01000008">
    <property type="protein sequence ID" value="NNI79569.1"/>
    <property type="molecule type" value="Genomic_DNA"/>
</dbReference>
<reference evidence="3" key="3">
    <citation type="submission" date="2022-07" db="EMBL/GenBank/DDBJ databases">
        <title>Sequence of Pasteurella multocoda 17BRD-035.</title>
        <authorList>
            <person name="Roy Chowdhury P."/>
            <person name="Alhamami T."/>
            <person name="Trott D.J."/>
            <person name="Djordvevic S.P."/>
        </authorList>
    </citation>
    <scope>NUCLEOTIDE SEQUENCE</scope>
    <source>
        <strain evidence="3">17BRD-035</strain>
    </source>
</reference>
<keyword evidence="4" id="KW-0675">Receptor</keyword>
<feature type="chain" id="PRO_5015063278" evidence="1">
    <location>
        <begin position="20"/>
        <end position="88"/>
    </location>
</feature>
<dbReference type="GeneID" id="77206534"/>
<feature type="signal peptide" evidence="1">
    <location>
        <begin position="1"/>
        <end position="19"/>
    </location>
</feature>
<keyword evidence="1" id="KW-0732">Signal</keyword>
<dbReference type="Proteomes" id="UP001182304">
    <property type="component" value="Unassembled WGS sequence"/>
</dbReference>
<evidence type="ECO:0000256" key="1">
    <source>
        <dbReference type="SAM" id="SignalP"/>
    </source>
</evidence>